<feature type="domain" description="Glutaredoxin" evidence="1">
    <location>
        <begin position="5"/>
        <end position="58"/>
    </location>
</feature>
<accession>A0A1H5PF93</accession>
<dbReference type="InterPro" id="IPR036249">
    <property type="entry name" value="Thioredoxin-like_sf"/>
</dbReference>
<dbReference type="PROSITE" id="PS51354">
    <property type="entry name" value="GLUTAREDOXIN_2"/>
    <property type="match status" value="1"/>
</dbReference>
<reference evidence="2 3" key="1">
    <citation type="submission" date="2016-10" db="EMBL/GenBank/DDBJ databases">
        <authorList>
            <person name="de Groot N.N."/>
        </authorList>
    </citation>
    <scope>NUCLEOTIDE SEQUENCE [LARGE SCALE GENOMIC DNA]</scope>
    <source>
        <strain evidence="2 3">DSM 22274</strain>
    </source>
</reference>
<dbReference type="CDD" id="cd02976">
    <property type="entry name" value="NrdH"/>
    <property type="match status" value="1"/>
</dbReference>
<evidence type="ECO:0000313" key="3">
    <source>
        <dbReference type="Proteomes" id="UP000182725"/>
    </source>
</evidence>
<dbReference type="RefSeq" id="WP_074713714.1">
    <property type="nucleotide sequence ID" value="NZ_FNTV01000002.1"/>
</dbReference>
<evidence type="ECO:0000313" key="2">
    <source>
        <dbReference type="EMBL" id="SEF12562.1"/>
    </source>
</evidence>
<dbReference type="Pfam" id="PF00462">
    <property type="entry name" value="Glutaredoxin"/>
    <property type="match status" value="1"/>
</dbReference>
<dbReference type="EMBL" id="FNTV01000002">
    <property type="protein sequence ID" value="SEF12562.1"/>
    <property type="molecule type" value="Genomic_DNA"/>
</dbReference>
<name>A0A1H5PF93_9MICC</name>
<proteinExistence type="predicted"/>
<dbReference type="Gene3D" id="3.40.30.10">
    <property type="entry name" value="Glutaredoxin"/>
    <property type="match status" value="1"/>
</dbReference>
<dbReference type="AlphaFoldDB" id="A0A1H5PF93"/>
<protein>
    <submittedName>
        <fullName evidence="2">Glutaredoxin</fullName>
    </submittedName>
</protein>
<dbReference type="SUPFAM" id="SSF52833">
    <property type="entry name" value="Thioredoxin-like"/>
    <property type="match status" value="1"/>
</dbReference>
<dbReference type="InterPro" id="IPR002109">
    <property type="entry name" value="Glutaredoxin"/>
</dbReference>
<evidence type="ECO:0000259" key="1">
    <source>
        <dbReference type="Pfam" id="PF00462"/>
    </source>
</evidence>
<dbReference type="Proteomes" id="UP000182725">
    <property type="component" value="Unassembled WGS sequence"/>
</dbReference>
<gene>
    <name evidence="2" type="ORF">SAMN04489740_4258</name>
</gene>
<organism evidence="2 3">
    <name type="scientific">Arthrobacter alpinus</name>
    <dbReference type="NCBI Taxonomy" id="656366"/>
    <lineage>
        <taxon>Bacteria</taxon>
        <taxon>Bacillati</taxon>
        <taxon>Actinomycetota</taxon>
        <taxon>Actinomycetes</taxon>
        <taxon>Micrococcales</taxon>
        <taxon>Micrococcaceae</taxon>
        <taxon>Arthrobacter</taxon>
    </lineage>
</organism>
<sequence>MISFTIYTKPDCPNCEKTKDYFDRKGILYGTVDVTEVREAMVFITEELGYSQAPVIVNGSDPEDHWSGLRLDKLVQANINHLKALAAMSFEDENGDFDYEVHHLATQSREIAASHEPAAIA</sequence>